<dbReference type="EMBL" id="KL363360">
    <property type="protein sequence ID" value="KFD46641.1"/>
    <property type="molecule type" value="Genomic_DNA"/>
</dbReference>
<evidence type="ECO:0000313" key="2">
    <source>
        <dbReference type="Proteomes" id="UP000030764"/>
    </source>
</evidence>
<dbReference type="AlphaFoldDB" id="A0A085LNU5"/>
<dbReference type="Proteomes" id="UP000030764">
    <property type="component" value="Unassembled WGS sequence"/>
</dbReference>
<protein>
    <submittedName>
        <fullName evidence="1">Uncharacterized protein</fullName>
    </submittedName>
</protein>
<name>A0A085LNU5_9BILA</name>
<sequence>MTIHVPLDMRNSPYIFLRREANGIPLQKPYEEPSKVLQHGPVTFVTDLGRRPETVSVASLRPPHLGTDQSAQVA</sequence>
<evidence type="ECO:0000313" key="1">
    <source>
        <dbReference type="EMBL" id="KFD46641.1"/>
    </source>
</evidence>
<organism evidence="1 2">
    <name type="scientific">Trichuris suis</name>
    <name type="common">pig whipworm</name>
    <dbReference type="NCBI Taxonomy" id="68888"/>
    <lineage>
        <taxon>Eukaryota</taxon>
        <taxon>Metazoa</taxon>
        <taxon>Ecdysozoa</taxon>
        <taxon>Nematoda</taxon>
        <taxon>Enoplea</taxon>
        <taxon>Dorylaimia</taxon>
        <taxon>Trichinellida</taxon>
        <taxon>Trichuridae</taxon>
        <taxon>Trichuris</taxon>
    </lineage>
</organism>
<keyword evidence="2" id="KW-1185">Reference proteome</keyword>
<reference evidence="1 2" key="1">
    <citation type="journal article" date="2014" name="Nat. Genet.">
        <title>Genome and transcriptome of the porcine whipworm Trichuris suis.</title>
        <authorList>
            <person name="Jex A.R."/>
            <person name="Nejsum P."/>
            <person name="Schwarz E.M."/>
            <person name="Hu L."/>
            <person name="Young N.D."/>
            <person name="Hall R.S."/>
            <person name="Korhonen P.K."/>
            <person name="Liao S."/>
            <person name="Thamsborg S."/>
            <person name="Xia J."/>
            <person name="Xu P."/>
            <person name="Wang S."/>
            <person name="Scheerlinck J.P."/>
            <person name="Hofmann A."/>
            <person name="Sternberg P.W."/>
            <person name="Wang J."/>
            <person name="Gasser R.B."/>
        </authorList>
    </citation>
    <scope>NUCLEOTIDE SEQUENCE [LARGE SCALE GENOMIC DNA]</scope>
    <source>
        <strain evidence="1">DCEP-RM93M</strain>
    </source>
</reference>
<accession>A0A085LNU5</accession>
<gene>
    <name evidence="1" type="ORF">M513_12496</name>
</gene>
<proteinExistence type="predicted"/>